<dbReference type="EMBL" id="CADCTU010000073">
    <property type="protein sequence ID" value="CAA9293460.1"/>
    <property type="molecule type" value="Genomic_DNA"/>
</dbReference>
<organism evidence="1">
    <name type="scientific">uncultured Gemmatimonadaceae bacterium</name>
    <dbReference type="NCBI Taxonomy" id="246130"/>
    <lineage>
        <taxon>Bacteria</taxon>
        <taxon>Pseudomonadati</taxon>
        <taxon>Gemmatimonadota</taxon>
        <taxon>Gemmatimonadia</taxon>
        <taxon>Gemmatimonadales</taxon>
        <taxon>Gemmatimonadaceae</taxon>
        <taxon>environmental samples</taxon>
    </lineage>
</organism>
<dbReference type="AlphaFoldDB" id="A0A6J4K1I5"/>
<dbReference type="PANTHER" id="PTHR34822:SF1">
    <property type="entry name" value="GRPB FAMILY PROTEIN"/>
    <property type="match status" value="1"/>
</dbReference>
<dbReference type="PANTHER" id="PTHR34822">
    <property type="entry name" value="GRPB DOMAIN PROTEIN (AFU_ORTHOLOGUE AFUA_1G01530)"/>
    <property type="match status" value="1"/>
</dbReference>
<evidence type="ECO:0000313" key="1">
    <source>
        <dbReference type="EMBL" id="CAA9293460.1"/>
    </source>
</evidence>
<dbReference type="Gene3D" id="3.30.460.10">
    <property type="entry name" value="Beta Polymerase, domain 2"/>
    <property type="match status" value="1"/>
</dbReference>
<accession>A0A6J4K1I5</accession>
<evidence type="ECO:0008006" key="2">
    <source>
        <dbReference type="Google" id="ProtNLM"/>
    </source>
</evidence>
<sequence length="175" mass="18807">MGGTLSLVEYDPAWPARYEAEARRVADALGARARGIEHVGSTAVPGLLGKPVLDLSVAVGGEAAADACVAPLAALGYEHRGPYGEDPRRRYFVRDAGGRRVAQIHLYILPARAWDELLAFRDALRADARLAAAYAAEKRRVAEAVGWDKRAYSEAKGPFVEGVLARLRAARAGRT</sequence>
<proteinExistence type="predicted"/>
<protein>
    <recommendedName>
        <fullName evidence="2">GrpB family protein</fullName>
    </recommendedName>
</protein>
<dbReference type="Pfam" id="PF04229">
    <property type="entry name" value="GrpB"/>
    <property type="match status" value="1"/>
</dbReference>
<dbReference type="SUPFAM" id="SSF81301">
    <property type="entry name" value="Nucleotidyltransferase"/>
    <property type="match status" value="1"/>
</dbReference>
<dbReference type="InterPro" id="IPR007344">
    <property type="entry name" value="GrpB/CoaE"/>
</dbReference>
<name>A0A6J4K1I5_9BACT</name>
<gene>
    <name evidence="1" type="ORF">AVDCRST_MAG11-297</name>
</gene>
<dbReference type="InterPro" id="IPR043519">
    <property type="entry name" value="NT_sf"/>
</dbReference>
<reference evidence="1" key="1">
    <citation type="submission" date="2020-02" db="EMBL/GenBank/DDBJ databases">
        <authorList>
            <person name="Meier V. D."/>
        </authorList>
    </citation>
    <scope>NUCLEOTIDE SEQUENCE</scope>
    <source>
        <strain evidence="1">AVDCRST_MAG11</strain>
    </source>
</reference>